<dbReference type="STRING" id="139723.A0A182M5G7"/>
<dbReference type="GO" id="GO:0015179">
    <property type="term" value="F:L-amino acid transmembrane transporter activity"/>
    <property type="evidence" value="ECO:0007669"/>
    <property type="project" value="TreeGrafter"/>
</dbReference>
<evidence type="ECO:0000256" key="1">
    <source>
        <dbReference type="ARBA" id="ARBA00004141"/>
    </source>
</evidence>
<accession>A0A182M5G7</accession>
<keyword evidence="6 12" id="KW-1133">Transmembrane helix</keyword>
<evidence type="ECO:0000256" key="5">
    <source>
        <dbReference type="ARBA" id="ARBA00022970"/>
    </source>
</evidence>
<dbReference type="InterPro" id="IPR013057">
    <property type="entry name" value="AA_transpt_TM"/>
</dbReference>
<evidence type="ECO:0000256" key="6">
    <source>
        <dbReference type="ARBA" id="ARBA00022989"/>
    </source>
</evidence>
<evidence type="ECO:0000256" key="4">
    <source>
        <dbReference type="ARBA" id="ARBA00022692"/>
    </source>
</evidence>
<reference evidence="15" key="1">
    <citation type="submission" date="2013-09" db="EMBL/GenBank/DDBJ databases">
        <title>The Genome Sequence of Anopheles culicifacies species A.</title>
        <authorList>
            <consortium name="The Broad Institute Genomics Platform"/>
            <person name="Neafsey D.E."/>
            <person name="Besansky N."/>
            <person name="Howell P."/>
            <person name="Walton C."/>
            <person name="Young S.K."/>
            <person name="Zeng Q."/>
            <person name="Gargeya S."/>
            <person name="Fitzgerald M."/>
            <person name="Haas B."/>
            <person name="Abouelleil A."/>
            <person name="Allen A.W."/>
            <person name="Alvarado L."/>
            <person name="Arachchi H.M."/>
            <person name="Berlin A.M."/>
            <person name="Chapman S.B."/>
            <person name="Gainer-Dewar J."/>
            <person name="Goldberg J."/>
            <person name="Griggs A."/>
            <person name="Gujja S."/>
            <person name="Hansen M."/>
            <person name="Howarth C."/>
            <person name="Imamovic A."/>
            <person name="Ireland A."/>
            <person name="Larimer J."/>
            <person name="McCowan C."/>
            <person name="Murphy C."/>
            <person name="Pearson M."/>
            <person name="Poon T.W."/>
            <person name="Priest M."/>
            <person name="Roberts A."/>
            <person name="Saif S."/>
            <person name="Shea T."/>
            <person name="Sisk P."/>
            <person name="Sykes S."/>
            <person name="Wortman J."/>
            <person name="Nusbaum C."/>
            <person name="Birren B."/>
        </authorList>
    </citation>
    <scope>NUCLEOTIDE SEQUENCE [LARGE SCALE GENOMIC DNA]</scope>
    <source>
        <strain evidence="15">A-37</strain>
    </source>
</reference>
<feature type="region of interest" description="Disordered" evidence="11">
    <location>
        <begin position="33"/>
        <end position="63"/>
    </location>
</feature>
<organism evidence="14 15">
    <name type="scientific">Anopheles culicifacies</name>
    <dbReference type="NCBI Taxonomy" id="139723"/>
    <lineage>
        <taxon>Eukaryota</taxon>
        <taxon>Metazoa</taxon>
        <taxon>Ecdysozoa</taxon>
        <taxon>Arthropoda</taxon>
        <taxon>Hexapoda</taxon>
        <taxon>Insecta</taxon>
        <taxon>Pterygota</taxon>
        <taxon>Neoptera</taxon>
        <taxon>Endopterygota</taxon>
        <taxon>Diptera</taxon>
        <taxon>Nematocera</taxon>
        <taxon>Culicoidea</taxon>
        <taxon>Culicidae</taxon>
        <taxon>Anophelinae</taxon>
        <taxon>Anopheles</taxon>
        <taxon>culicifacies species complex</taxon>
    </lineage>
</organism>
<keyword evidence="15" id="KW-1185">Reference proteome</keyword>
<evidence type="ECO:0000256" key="7">
    <source>
        <dbReference type="ARBA" id="ARBA00023136"/>
    </source>
</evidence>
<proteinExistence type="inferred from homology"/>
<feature type="region of interest" description="Disordered" evidence="11">
    <location>
        <begin position="1"/>
        <end position="20"/>
    </location>
</feature>
<evidence type="ECO:0000256" key="10">
    <source>
        <dbReference type="ARBA" id="ARBA00041723"/>
    </source>
</evidence>
<keyword evidence="5" id="KW-0029">Amino-acid transport</keyword>
<comment type="function">
    <text evidence="8">Putative sodium-dependent amino acid/proton antiporter.</text>
</comment>
<dbReference type="AlphaFoldDB" id="A0A182M5G7"/>
<feature type="transmembrane region" description="Helical" evidence="12">
    <location>
        <begin position="96"/>
        <end position="120"/>
    </location>
</feature>
<dbReference type="Pfam" id="PF01490">
    <property type="entry name" value="Aa_trans"/>
    <property type="match status" value="1"/>
</dbReference>
<evidence type="ECO:0000256" key="8">
    <source>
        <dbReference type="ARBA" id="ARBA00037101"/>
    </source>
</evidence>
<evidence type="ECO:0000259" key="13">
    <source>
        <dbReference type="Pfam" id="PF01490"/>
    </source>
</evidence>
<name>A0A182M5G7_9DIPT</name>
<dbReference type="VEuPathDB" id="VectorBase:ACUA009937"/>
<sequence>MTSRSTSKPLQGGSDDSAEVNAFDDINSLVKLPPDWANRTQPSPANHLQPESRDANQGKATETLSSLPQASFNYINSIVGSGVIGIPYALHRAGFGLGLFLLVIVAVITDYSLILMHAGFNANSHSSIHRDTSTPTGTMAKS</sequence>
<dbReference type="EnsemblMetazoa" id="ACUA009937-RA">
    <property type="protein sequence ID" value="ACUA009937-PA"/>
    <property type="gene ID" value="ACUA009937"/>
</dbReference>
<dbReference type="GO" id="GO:0016020">
    <property type="term" value="C:membrane"/>
    <property type="evidence" value="ECO:0007669"/>
    <property type="project" value="UniProtKB-SubCell"/>
</dbReference>
<reference evidence="14" key="2">
    <citation type="submission" date="2020-05" db="UniProtKB">
        <authorList>
            <consortium name="EnsemblMetazoa"/>
        </authorList>
    </citation>
    <scope>IDENTIFICATION</scope>
    <source>
        <strain evidence="14">A-37</strain>
    </source>
</reference>
<dbReference type="PANTHER" id="PTHR22950:SF458">
    <property type="entry name" value="SODIUM-COUPLED NEUTRAL AMINO ACID TRANSPORTER 11-RELATED"/>
    <property type="match status" value="1"/>
</dbReference>
<evidence type="ECO:0000256" key="2">
    <source>
        <dbReference type="ARBA" id="ARBA00008066"/>
    </source>
</evidence>
<evidence type="ECO:0000256" key="9">
    <source>
        <dbReference type="ARBA" id="ARBA00040814"/>
    </source>
</evidence>
<dbReference type="PANTHER" id="PTHR22950">
    <property type="entry name" value="AMINO ACID TRANSPORTER"/>
    <property type="match status" value="1"/>
</dbReference>
<keyword evidence="3" id="KW-0813">Transport</keyword>
<evidence type="ECO:0000256" key="11">
    <source>
        <dbReference type="SAM" id="MobiDB-lite"/>
    </source>
</evidence>
<evidence type="ECO:0000313" key="14">
    <source>
        <dbReference type="EnsemblMetazoa" id="ACUA009937-PA"/>
    </source>
</evidence>
<dbReference type="Proteomes" id="UP000075883">
    <property type="component" value="Unassembled WGS sequence"/>
</dbReference>
<evidence type="ECO:0000256" key="12">
    <source>
        <dbReference type="SAM" id="Phobius"/>
    </source>
</evidence>
<evidence type="ECO:0000313" key="15">
    <source>
        <dbReference type="Proteomes" id="UP000075883"/>
    </source>
</evidence>
<comment type="subcellular location">
    <subcellularLocation>
        <location evidence="1">Membrane</location>
        <topology evidence="1">Multi-pass membrane protein</topology>
    </subcellularLocation>
</comment>
<feature type="domain" description="Amino acid transporter transmembrane" evidence="13">
    <location>
        <begin position="65"/>
        <end position="116"/>
    </location>
</feature>
<evidence type="ECO:0000256" key="3">
    <source>
        <dbReference type="ARBA" id="ARBA00022448"/>
    </source>
</evidence>
<keyword evidence="4 12" id="KW-0812">Transmembrane</keyword>
<keyword evidence="7 12" id="KW-0472">Membrane</keyword>
<protein>
    <recommendedName>
        <fullName evidence="9">Putative sodium-coupled neutral amino acid transporter 11</fullName>
    </recommendedName>
    <alternativeName>
        <fullName evidence="10">Solute carrier family 38 member 11</fullName>
    </alternativeName>
</protein>
<comment type="similarity">
    <text evidence="2">Belongs to the amino acid/polyamine transporter 2 family.</text>
</comment>
<dbReference type="EMBL" id="AXCM01007469">
    <property type="status" value="NOT_ANNOTATED_CDS"/>
    <property type="molecule type" value="Genomic_DNA"/>
</dbReference>